<feature type="region of interest" description="Disordered" evidence="1">
    <location>
        <begin position="72"/>
        <end position="117"/>
    </location>
</feature>
<evidence type="ECO:0000256" key="1">
    <source>
        <dbReference type="SAM" id="MobiDB-lite"/>
    </source>
</evidence>
<proteinExistence type="predicted"/>
<accession>A0ABX0GUK3</accession>
<comment type="caution">
    <text evidence="2">The sequence shown here is derived from an EMBL/GenBank/DDBJ whole genome shotgun (WGS) entry which is preliminary data.</text>
</comment>
<keyword evidence="3" id="KW-1185">Reference proteome</keyword>
<dbReference type="RefSeq" id="WP_166281458.1">
    <property type="nucleotide sequence ID" value="NZ_JAANNP010000004.1"/>
</dbReference>
<feature type="compositionally biased region" description="Acidic residues" evidence="1">
    <location>
        <begin position="72"/>
        <end position="109"/>
    </location>
</feature>
<dbReference type="Proteomes" id="UP000800981">
    <property type="component" value="Unassembled WGS sequence"/>
</dbReference>
<sequence>MSDPTSAPSGADVRSAAHALTVALERHLQAVETRTGEADPRVSAAFGELRDAFLDYEDVLYDVYDEVVPFEIVEDDELDDDEDDEDDEADELEDDEDEEDYVDIDEVEDSPGRLDRK</sequence>
<protein>
    <submittedName>
        <fullName evidence="2">Primosomal protein</fullName>
    </submittedName>
</protein>
<evidence type="ECO:0000313" key="3">
    <source>
        <dbReference type="Proteomes" id="UP000800981"/>
    </source>
</evidence>
<name>A0ABX0GUK3_9ACTN</name>
<reference evidence="2 3" key="1">
    <citation type="submission" date="2020-03" db="EMBL/GenBank/DDBJ databases">
        <title>Two novel Motilibacter sp.</title>
        <authorList>
            <person name="Liu S."/>
        </authorList>
    </citation>
    <scope>NUCLEOTIDE SEQUENCE [LARGE SCALE GENOMIC DNA]</scope>
    <source>
        <strain evidence="2 3">E257</strain>
    </source>
</reference>
<dbReference type="EMBL" id="JAANNP010000004">
    <property type="protein sequence ID" value="NHC14198.1"/>
    <property type="molecule type" value="Genomic_DNA"/>
</dbReference>
<organism evidence="2 3">
    <name type="scientific">Motilibacter deserti</name>
    <dbReference type="NCBI Taxonomy" id="2714956"/>
    <lineage>
        <taxon>Bacteria</taxon>
        <taxon>Bacillati</taxon>
        <taxon>Actinomycetota</taxon>
        <taxon>Actinomycetes</taxon>
        <taxon>Motilibacterales</taxon>
        <taxon>Motilibacteraceae</taxon>
        <taxon>Motilibacter</taxon>
    </lineage>
</organism>
<gene>
    <name evidence="2" type="ORF">G9H71_10440</name>
</gene>
<evidence type="ECO:0000313" key="2">
    <source>
        <dbReference type="EMBL" id="NHC14198.1"/>
    </source>
</evidence>